<dbReference type="GO" id="GO:0008233">
    <property type="term" value="F:peptidase activity"/>
    <property type="evidence" value="ECO:0007669"/>
    <property type="project" value="InterPro"/>
</dbReference>
<evidence type="ECO:0000256" key="2">
    <source>
        <dbReference type="ARBA" id="ARBA00022692"/>
    </source>
</evidence>
<dbReference type="Gene3D" id="3.90.70.10">
    <property type="entry name" value="Cysteine proteinases"/>
    <property type="match status" value="1"/>
</dbReference>
<gene>
    <name evidence="12" type="ORF">FIV39_19490</name>
    <name evidence="11" type="ORF">SAMN04490186_5817</name>
</gene>
<dbReference type="SMART" id="SM00382">
    <property type="entry name" value="AAA"/>
    <property type="match status" value="1"/>
</dbReference>
<dbReference type="Pfam" id="PF03412">
    <property type="entry name" value="Peptidase_C39"/>
    <property type="match status" value="1"/>
</dbReference>
<dbReference type="PROSITE" id="PS00211">
    <property type="entry name" value="ABC_TRANSPORTER_1"/>
    <property type="match status" value="1"/>
</dbReference>
<evidence type="ECO:0000256" key="1">
    <source>
        <dbReference type="ARBA" id="ARBA00004651"/>
    </source>
</evidence>
<dbReference type="EMBL" id="VFES01000012">
    <property type="protein sequence ID" value="TWR64370.1"/>
    <property type="molecule type" value="Genomic_DNA"/>
</dbReference>
<evidence type="ECO:0000259" key="9">
    <source>
        <dbReference type="PROSITE" id="PS50929"/>
    </source>
</evidence>
<evidence type="ECO:0000256" key="5">
    <source>
        <dbReference type="ARBA" id="ARBA00022989"/>
    </source>
</evidence>
<dbReference type="InterPro" id="IPR039421">
    <property type="entry name" value="Type_1_exporter"/>
</dbReference>
<comment type="subcellular location">
    <subcellularLocation>
        <location evidence="1">Cell membrane</location>
        <topology evidence="1">Multi-pass membrane protein</topology>
    </subcellularLocation>
</comment>
<dbReference type="RefSeq" id="WP_090407832.1">
    <property type="nucleotide sequence ID" value="NZ_FNKM01000002.1"/>
</dbReference>
<dbReference type="PROSITE" id="PS50893">
    <property type="entry name" value="ABC_TRANSPORTER_2"/>
    <property type="match status" value="1"/>
</dbReference>
<dbReference type="InterPro" id="IPR005074">
    <property type="entry name" value="Peptidase_C39"/>
</dbReference>
<evidence type="ECO:0000259" key="10">
    <source>
        <dbReference type="PROSITE" id="PS50990"/>
    </source>
</evidence>
<dbReference type="SUPFAM" id="SSF90123">
    <property type="entry name" value="ABC transporter transmembrane region"/>
    <property type="match status" value="1"/>
</dbReference>
<dbReference type="Gene3D" id="3.40.50.300">
    <property type="entry name" value="P-loop containing nucleotide triphosphate hydrolases"/>
    <property type="match status" value="1"/>
</dbReference>
<dbReference type="InterPro" id="IPR003593">
    <property type="entry name" value="AAA+_ATPase"/>
</dbReference>
<dbReference type="InterPro" id="IPR017871">
    <property type="entry name" value="ABC_transporter-like_CS"/>
</dbReference>
<reference evidence="12 14" key="2">
    <citation type="submission" date="2019-06" db="EMBL/GenBank/DDBJ databases">
        <title>Pseudomonas bimorpha sp. nov. isolated from bovine raw milk and skim milk concentrate.</title>
        <authorList>
            <person name="Hofmann K."/>
            <person name="Huptas C."/>
            <person name="Doll E."/>
            <person name="Scherer S."/>
            <person name="Wenning M."/>
        </authorList>
    </citation>
    <scope>NUCLEOTIDE SEQUENCE [LARGE SCALE GENOMIC DNA]</scope>
    <source>
        <strain evidence="12 14">DSM 17515</strain>
    </source>
</reference>
<comment type="caution">
    <text evidence="12">The sequence shown here is derived from an EMBL/GenBank/DDBJ whole genome shotgun (WGS) entry which is preliminary data.</text>
</comment>
<evidence type="ECO:0000313" key="11">
    <source>
        <dbReference type="EMBL" id="SDR37990.1"/>
    </source>
</evidence>
<dbReference type="SUPFAM" id="SSF52540">
    <property type="entry name" value="P-loop containing nucleoside triphosphate hydrolases"/>
    <property type="match status" value="1"/>
</dbReference>
<dbReference type="PANTHER" id="PTHR24221">
    <property type="entry name" value="ATP-BINDING CASSETTE SUB-FAMILY B"/>
    <property type="match status" value="1"/>
</dbReference>
<keyword evidence="4 11" id="KW-0067">ATP-binding</keyword>
<dbReference type="GO" id="GO:0005886">
    <property type="term" value="C:plasma membrane"/>
    <property type="evidence" value="ECO:0007669"/>
    <property type="project" value="UniProtKB-SubCell"/>
</dbReference>
<evidence type="ECO:0000313" key="14">
    <source>
        <dbReference type="Proteomes" id="UP000317267"/>
    </source>
</evidence>
<dbReference type="GO" id="GO:0005524">
    <property type="term" value="F:ATP binding"/>
    <property type="evidence" value="ECO:0007669"/>
    <property type="project" value="UniProtKB-KW"/>
</dbReference>
<dbReference type="Proteomes" id="UP000317267">
    <property type="component" value="Unassembled WGS sequence"/>
</dbReference>
<proteinExistence type="predicted"/>
<keyword evidence="2 7" id="KW-0812">Transmembrane</keyword>
<dbReference type="PROSITE" id="PS50990">
    <property type="entry name" value="PEPTIDASE_C39"/>
    <property type="match status" value="1"/>
</dbReference>
<name>A0A1H1IK32_9PSED</name>
<feature type="domain" description="ABC transmembrane type-1" evidence="9">
    <location>
        <begin position="184"/>
        <end position="463"/>
    </location>
</feature>
<feature type="transmembrane region" description="Helical" evidence="7">
    <location>
        <begin position="217"/>
        <end position="238"/>
    </location>
</feature>
<reference evidence="11 13" key="1">
    <citation type="submission" date="2016-10" db="EMBL/GenBank/DDBJ databases">
        <authorList>
            <person name="Varghese N."/>
            <person name="Submissions S."/>
        </authorList>
    </citation>
    <scope>NUCLEOTIDE SEQUENCE [LARGE SCALE GENOMIC DNA]</scope>
    <source>
        <strain evidence="11 13">BS2976</strain>
    </source>
</reference>
<accession>A0A1H1IK32</accession>
<dbReference type="CDD" id="cd03228">
    <property type="entry name" value="ABCC_MRP_Like"/>
    <property type="match status" value="1"/>
</dbReference>
<evidence type="ECO:0000256" key="7">
    <source>
        <dbReference type="SAM" id="Phobius"/>
    </source>
</evidence>
<evidence type="ECO:0000313" key="13">
    <source>
        <dbReference type="Proteomes" id="UP000198740"/>
    </source>
</evidence>
<dbReference type="Gene3D" id="1.20.1560.10">
    <property type="entry name" value="ABC transporter type 1, transmembrane domain"/>
    <property type="match status" value="1"/>
</dbReference>
<organism evidence="12 14">
    <name type="scientific">Pseudomonas grimontii</name>
    <dbReference type="NCBI Taxonomy" id="129847"/>
    <lineage>
        <taxon>Bacteria</taxon>
        <taxon>Pseudomonadati</taxon>
        <taxon>Pseudomonadota</taxon>
        <taxon>Gammaproteobacteria</taxon>
        <taxon>Pseudomonadales</taxon>
        <taxon>Pseudomonadaceae</taxon>
        <taxon>Pseudomonas</taxon>
    </lineage>
</organism>
<feature type="domain" description="Peptidase C39" evidence="10">
    <location>
        <begin position="28"/>
        <end position="147"/>
    </location>
</feature>
<keyword evidence="5 7" id="KW-1133">Transmembrane helix</keyword>
<protein>
    <submittedName>
        <fullName evidence="11">ATP-binding cassette, subfamily B, RaxB</fullName>
    </submittedName>
    <submittedName>
        <fullName evidence="12">Peptidase domain-containing ABC transporter</fullName>
    </submittedName>
</protein>
<dbReference type="GO" id="GO:0016887">
    <property type="term" value="F:ATP hydrolysis activity"/>
    <property type="evidence" value="ECO:0007669"/>
    <property type="project" value="InterPro"/>
</dbReference>
<dbReference type="InterPro" id="IPR036640">
    <property type="entry name" value="ABC1_TM_sf"/>
</dbReference>
<dbReference type="GO" id="GO:0006508">
    <property type="term" value="P:proteolysis"/>
    <property type="evidence" value="ECO:0007669"/>
    <property type="project" value="InterPro"/>
</dbReference>
<evidence type="ECO:0000313" key="12">
    <source>
        <dbReference type="EMBL" id="TWR64370.1"/>
    </source>
</evidence>
<dbReference type="GO" id="GO:0034040">
    <property type="term" value="F:ATPase-coupled lipid transmembrane transporter activity"/>
    <property type="evidence" value="ECO:0007669"/>
    <property type="project" value="TreeGrafter"/>
</dbReference>
<dbReference type="InterPro" id="IPR003439">
    <property type="entry name" value="ABC_transporter-like_ATP-bd"/>
</dbReference>
<feature type="domain" description="ABC transporter" evidence="8">
    <location>
        <begin position="501"/>
        <end position="721"/>
    </location>
</feature>
<dbReference type="Proteomes" id="UP000198740">
    <property type="component" value="Unassembled WGS sequence"/>
</dbReference>
<dbReference type="AlphaFoldDB" id="A0A1H1IK32"/>
<dbReference type="EMBL" id="FNKM01000002">
    <property type="protein sequence ID" value="SDR37990.1"/>
    <property type="molecule type" value="Genomic_DNA"/>
</dbReference>
<keyword evidence="13" id="KW-1185">Reference proteome</keyword>
<evidence type="ECO:0000256" key="6">
    <source>
        <dbReference type="ARBA" id="ARBA00023136"/>
    </source>
</evidence>
<evidence type="ECO:0000259" key="8">
    <source>
        <dbReference type="PROSITE" id="PS50893"/>
    </source>
</evidence>
<keyword evidence="3" id="KW-0547">Nucleotide-binding</keyword>
<dbReference type="PANTHER" id="PTHR24221:SF606">
    <property type="entry name" value="COLICIN V SECRETION-PROCESSING ATP-BINDING PROTEIN"/>
    <property type="match status" value="1"/>
</dbReference>
<dbReference type="PROSITE" id="PS50929">
    <property type="entry name" value="ABC_TM1F"/>
    <property type="match status" value="1"/>
</dbReference>
<sequence length="721" mass="80555">MTAFKQVLTDALNRSRQWLRKRMPVILQDEMSECGIACIAMISSYYGKNLSLRDMRQHYRVARDGMSLLQVVKMCEEHNLISRPLRLTLANTVHLRTPSILFWNNRHYVVLESTNARGLHIVDPAVGRRFYTWAQALTMFSSIALEVQPSLSFTTKAKGTAKQSLSFTHLLERNPWLLRYLIPMGLLSIFGYVGAIAAPKLFALTIDEVVAKNDQDFLYLILYIFGALFIFKTLAAWLRAILDMRLRVALSLDLATGVVAWLLRLPVQYFERRAAADLLRRTQATEKAYLQFTSGTMDITIDLLASVLFLALMALINPMLAGLSIALCGVFFVFRSITLPAMERHHKASIEAETARNVTLLSTLGNIESMKLYQYEADRLAAWNNHQADMESARARVQHLQVMNNVVHEGLSHSHSLLVSAIGALAVLHGTNSVGDLFAFVLYKDLFMGCLFKAIDNYINLRLVRVELLRVEQIVDEPREAMETCVYSAKGLNEPDPVTSVSLDGALFRYSSFDRPTFKDVHLSLPDSGRKIAIFGPSGCGKSTLLKVLAGFYPPDQGQLMINGVALQRFGLRRYQKNVAYVTAIGEIIDGSVIENIAMGIEPLDGEYLLVCVEQAGLLDSIRALSNGFNTLLGPGGVQLSSGQRQRLLIARALFRRPSLLLLDEPTSHLDGDARDVIIETLRRLPMLCVVVTHDLAVTKACDRVLQMVDGQLLPMPENRP</sequence>
<dbReference type="InterPro" id="IPR011527">
    <property type="entry name" value="ABC1_TM_dom"/>
</dbReference>
<dbReference type="InterPro" id="IPR027417">
    <property type="entry name" value="P-loop_NTPase"/>
</dbReference>
<dbReference type="OrthoDB" id="6828292at2"/>
<dbReference type="Pfam" id="PF00664">
    <property type="entry name" value="ABC_membrane"/>
    <property type="match status" value="1"/>
</dbReference>
<evidence type="ECO:0000256" key="3">
    <source>
        <dbReference type="ARBA" id="ARBA00022741"/>
    </source>
</evidence>
<feature type="transmembrane region" description="Helical" evidence="7">
    <location>
        <begin position="177"/>
        <end position="197"/>
    </location>
</feature>
<dbReference type="GO" id="GO:0140359">
    <property type="term" value="F:ABC-type transporter activity"/>
    <property type="evidence" value="ECO:0007669"/>
    <property type="project" value="InterPro"/>
</dbReference>
<dbReference type="Pfam" id="PF00005">
    <property type="entry name" value="ABC_tran"/>
    <property type="match status" value="1"/>
</dbReference>
<evidence type="ECO:0000256" key="4">
    <source>
        <dbReference type="ARBA" id="ARBA00022840"/>
    </source>
</evidence>
<feature type="transmembrane region" description="Helical" evidence="7">
    <location>
        <begin position="307"/>
        <end position="334"/>
    </location>
</feature>
<keyword evidence="6 7" id="KW-0472">Membrane</keyword>